<keyword evidence="1 5" id="KW-0169">Cobalamin biosynthesis</keyword>
<dbReference type="InterPro" id="IPR002748">
    <property type="entry name" value="CbiD"/>
</dbReference>
<dbReference type="InterPro" id="IPR036074">
    <property type="entry name" value="CbiD_sf"/>
</dbReference>
<evidence type="ECO:0000313" key="6">
    <source>
        <dbReference type="EMBL" id="HIU45637.1"/>
    </source>
</evidence>
<dbReference type="NCBIfam" id="TIGR00312">
    <property type="entry name" value="cbiD"/>
    <property type="match status" value="1"/>
</dbReference>
<dbReference type="GO" id="GO:0008168">
    <property type="term" value="F:methyltransferase activity"/>
    <property type="evidence" value="ECO:0007669"/>
    <property type="project" value="UniProtKB-UniRule"/>
</dbReference>
<dbReference type="Pfam" id="PF01888">
    <property type="entry name" value="CbiD"/>
    <property type="match status" value="1"/>
</dbReference>
<dbReference type="GO" id="GO:0019251">
    <property type="term" value="P:anaerobic cobalamin biosynthetic process"/>
    <property type="evidence" value="ECO:0007669"/>
    <property type="project" value="UniProtKB-UniRule"/>
</dbReference>
<dbReference type="PROSITE" id="PS51257">
    <property type="entry name" value="PROKAR_LIPOPROTEIN"/>
    <property type="match status" value="1"/>
</dbReference>
<gene>
    <name evidence="5 6" type="primary">cbiD</name>
    <name evidence="6" type="ORF">IAC59_00075</name>
</gene>
<dbReference type="PANTHER" id="PTHR35863">
    <property type="entry name" value="COBALT-PRECORRIN-5B C(1)-METHYLTRANSFERASE"/>
    <property type="match status" value="1"/>
</dbReference>
<reference evidence="6" key="1">
    <citation type="submission" date="2020-10" db="EMBL/GenBank/DDBJ databases">
        <authorList>
            <person name="Gilroy R."/>
        </authorList>
    </citation>
    <scope>NUCLEOTIDE SEQUENCE</scope>
    <source>
        <strain evidence="6">ChiSxjej2B14-8506</strain>
    </source>
</reference>
<dbReference type="Gene3D" id="3.30.2110.10">
    <property type="entry name" value="CbiD-like"/>
    <property type="match status" value="1"/>
</dbReference>
<dbReference type="SUPFAM" id="SSF111342">
    <property type="entry name" value="CbiD-like"/>
    <property type="match status" value="1"/>
</dbReference>
<dbReference type="AlphaFoldDB" id="A0A9D1S3W8"/>
<comment type="similarity">
    <text evidence="5">Belongs to the CbiD family.</text>
</comment>
<evidence type="ECO:0000256" key="3">
    <source>
        <dbReference type="ARBA" id="ARBA00022679"/>
    </source>
</evidence>
<comment type="caution">
    <text evidence="6">The sequence shown here is derived from an EMBL/GenBank/DDBJ whole genome shotgun (WGS) entry which is preliminary data.</text>
</comment>
<dbReference type="GO" id="GO:0032259">
    <property type="term" value="P:methylation"/>
    <property type="evidence" value="ECO:0007669"/>
    <property type="project" value="UniProtKB-KW"/>
</dbReference>
<accession>A0A9D1S3W8</accession>
<evidence type="ECO:0000313" key="7">
    <source>
        <dbReference type="Proteomes" id="UP000824123"/>
    </source>
</evidence>
<dbReference type="PANTHER" id="PTHR35863:SF1">
    <property type="entry name" value="COBALT-PRECORRIN-5B C(1)-METHYLTRANSFERASE"/>
    <property type="match status" value="1"/>
</dbReference>
<organism evidence="6 7">
    <name type="scientific">Candidatus Fimadaptatus faecigallinarum</name>
    <dbReference type="NCBI Taxonomy" id="2840814"/>
    <lineage>
        <taxon>Bacteria</taxon>
        <taxon>Bacillati</taxon>
        <taxon>Bacillota</taxon>
        <taxon>Clostridia</taxon>
        <taxon>Eubacteriales</taxon>
        <taxon>Candidatus Fimadaptatus</taxon>
    </lineage>
</organism>
<dbReference type="EMBL" id="DVNK01000001">
    <property type="protein sequence ID" value="HIU45637.1"/>
    <property type="molecule type" value="Genomic_DNA"/>
</dbReference>
<evidence type="ECO:0000256" key="4">
    <source>
        <dbReference type="ARBA" id="ARBA00022691"/>
    </source>
</evidence>
<keyword evidence="3 5" id="KW-0808">Transferase</keyword>
<evidence type="ECO:0000256" key="1">
    <source>
        <dbReference type="ARBA" id="ARBA00022573"/>
    </source>
</evidence>
<comment type="catalytic activity">
    <reaction evidence="5">
        <text>Co-precorrin-5B + S-adenosyl-L-methionine = Co-precorrin-6A + S-adenosyl-L-homocysteine</text>
        <dbReference type="Rhea" id="RHEA:26285"/>
        <dbReference type="ChEBI" id="CHEBI:57856"/>
        <dbReference type="ChEBI" id="CHEBI:59789"/>
        <dbReference type="ChEBI" id="CHEBI:60063"/>
        <dbReference type="ChEBI" id="CHEBI:60064"/>
        <dbReference type="EC" id="2.1.1.195"/>
    </reaction>
</comment>
<sequence length="355" mass="37091">MRDGFTTGSCAAAAALASCIWQRDGACPAHVALTVPEGRVFTAEITAHAGFECGVVKDAGDDPDVTDGYEVRARVELSDCAGPVEFCAGEGVGVITLPGLKLPVGEAAINPVPRDMIARAVRSVFPEAAARVTVSIPGGAELAARTFNPRLGIVGGLSVLGTTGIVRPMSEEALAESIALELRMRRAQGLEELALVFGSQGEAALSGVYPGLRAAQISNFVGFALDTAAELGYRRLLLAGHPGKLSKVAAGVMQTHSHYADARREAIMAHLALIGAPVELVRSVHDSATTDAAMRAIADSGYDGVWRIMADSASAYCEARVRGACEVDVLFIDGSGTPLGMSARMREDENRWKKS</sequence>
<name>A0A9D1S3W8_9FIRM</name>
<comment type="function">
    <text evidence="5">Catalyzes the methylation of C-1 in cobalt-precorrin-5B to form cobalt-precorrin-6A.</text>
</comment>
<dbReference type="Proteomes" id="UP000824123">
    <property type="component" value="Unassembled WGS sequence"/>
</dbReference>
<reference evidence="6" key="2">
    <citation type="journal article" date="2021" name="PeerJ">
        <title>Extensive microbial diversity within the chicken gut microbiome revealed by metagenomics and culture.</title>
        <authorList>
            <person name="Gilroy R."/>
            <person name="Ravi A."/>
            <person name="Getino M."/>
            <person name="Pursley I."/>
            <person name="Horton D.L."/>
            <person name="Alikhan N.F."/>
            <person name="Baker D."/>
            <person name="Gharbi K."/>
            <person name="Hall N."/>
            <person name="Watson M."/>
            <person name="Adriaenssens E.M."/>
            <person name="Foster-Nyarko E."/>
            <person name="Jarju S."/>
            <person name="Secka A."/>
            <person name="Antonio M."/>
            <person name="Oren A."/>
            <person name="Chaudhuri R.R."/>
            <person name="La Ragione R."/>
            <person name="Hildebrand F."/>
            <person name="Pallen M.J."/>
        </authorList>
    </citation>
    <scope>NUCLEOTIDE SEQUENCE</scope>
    <source>
        <strain evidence="6">ChiSxjej2B14-8506</strain>
    </source>
</reference>
<protein>
    <recommendedName>
        <fullName evidence="5">Cobalt-precorrin-5B C(1)-methyltransferase</fullName>
        <ecNumber evidence="5">2.1.1.195</ecNumber>
    </recommendedName>
    <alternativeName>
        <fullName evidence="5">Cobalt-precorrin-6A synthase</fullName>
    </alternativeName>
</protein>
<dbReference type="PIRSF" id="PIRSF026782">
    <property type="entry name" value="CbiD"/>
    <property type="match status" value="1"/>
</dbReference>
<evidence type="ECO:0000256" key="2">
    <source>
        <dbReference type="ARBA" id="ARBA00022603"/>
    </source>
</evidence>
<dbReference type="HAMAP" id="MF_00787">
    <property type="entry name" value="CbiD"/>
    <property type="match status" value="1"/>
</dbReference>
<proteinExistence type="inferred from homology"/>
<dbReference type="EC" id="2.1.1.195" evidence="5"/>
<evidence type="ECO:0000256" key="5">
    <source>
        <dbReference type="HAMAP-Rule" id="MF_00787"/>
    </source>
</evidence>
<keyword evidence="4 5" id="KW-0949">S-adenosyl-L-methionine</keyword>
<comment type="pathway">
    <text evidence="5">Cofactor biosynthesis; adenosylcobalamin biosynthesis; cob(II)yrinate a,c-diamide from sirohydrochlorin (anaerobic route): step 6/10.</text>
</comment>
<keyword evidence="2 5" id="KW-0489">Methyltransferase</keyword>